<evidence type="ECO:0000313" key="2">
    <source>
        <dbReference type="EMBL" id="KAK1136252.1"/>
    </source>
</evidence>
<proteinExistence type="predicted"/>
<feature type="region of interest" description="Disordered" evidence="1">
    <location>
        <begin position="1"/>
        <end position="44"/>
    </location>
</feature>
<comment type="caution">
    <text evidence="2">The sequence shown here is derived from an EMBL/GenBank/DDBJ whole genome shotgun (WGS) entry which is preliminary data.</text>
</comment>
<evidence type="ECO:0000313" key="3">
    <source>
        <dbReference type="Proteomes" id="UP001177670"/>
    </source>
</evidence>
<protein>
    <submittedName>
        <fullName evidence="2">Uncharacterized protein</fullName>
    </submittedName>
</protein>
<dbReference type="Proteomes" id="UP001177670">
    <property type="component" value="Unassembled WGS sequence"/>
</dbReference>
<feature type="compositionally biased region" description="Basic and acidic residues" evidence="1">
    <location>
        <begin position="28"/>
        <end position="44"/>
    </location>
</feature>
<organism evidence="2 3">
    <name type="scientific">Melipona bicolor</name>
    <dbReference type="NCBI Taxonomy" id="60889"/>
    <lineage>
        <taxon>Eukaryota</taxon>
        <taxon>Metazoa</taxon>
        <taxon>Ecdysozoa</taxon>
        <taxon>Arthropoda</taxon>
        <taxon>Hexapoda</taxon>
        <taxon>Insecta</taxon>
        <taxon>Pterygota</taxon>
        <taxon>Neoptera</taxon>
        <taxon>Endopterygota</taxon>
        <taxon>Hymenoptera</taxon>
        <taxon>Apocrita</taxon>
        <taxon>Aculeata</taxon>
        <taxon>Apoidea</taxon>
        <taxon>Anthophila</taxon>
        <taxon>Apidae</taxon>
        <taxon>Melipona</taxon>
    </lineage>
</organism>
<name>A0AA40GEJ2_9HYME</name>
<gene>
    <name evidence="2" type="ORF">K0M31_000817</name>
</gene>
<sequence>MAKWPVGQQAEKGKVEPSGNARDAVPSIDDREHKLNQRTSRVHESLHRLAVPRRDGLDRFVPKFDSPDRMPTPLLDGYHNWCRGQCGALRIAIHRIR</sequence>
<reference evidence="2" key="1">
    <citation type="submission" date="2021-10" db="EMBL/GenBank/DDBJ databases">
        <title>Melipona bicolor Genome sequencing and assembly.</title>
        <authorList>
            <person name="Araujo N.S."/>
            <person name="Arias M.C."/>
        </authorList>
    </citation>
    <scope>NUCLEOTIDE SEQUENCE</scope>
    <source>
        <strain evidence="2">USP_2M_L1-L4_2017</strain>
        <tissue evidence="2">Whole body</tissue>
    </source>
</reference>
<keyword evidence="3" id="KW-1185">Reference proteome</keyword>
<evidence type="ECO:0000256" key="1">
    <source>
        <dbReference type="SAM" id="MobiDB-lite"/>
    </source>
</evidence>
<dbReference type="EMBL" id="JAHYIQ010000001">
    <property type="protein sequence ID" value="KAK1136252.1"/>
    <property type="molecule type" value="Genomic_DNA"/>
</dbReference>
<accession>A0AA40GEJ2</accession>
<dbReference type="AlphaFoldDB" id="A0AA40GEJ2"/>